<reference evidence="1 2" key="1">
    <citation type="journal article" date="2014" name="Genome Announc.">
        <title>Genome Sequence and Methylome of Soil Bacterium Gemmatirosa kalamazoonensis KBS708T, a Member of the Rarely Cultivated Gemmatimonadetes Phylum.</title>
        <authorList>
            <person name="Debruyn J.M."/>
            <person name="Radosevich M."/>
            <person name="Wommack K.E."/>
            <person name="Polson S.W."/>
            <person name="Hauser L.J."/>
            <person name="Fawaz M.N."/>
            <person name="Korlach J."/>
            <person name="Tsai Y.C."/>
        </authorList>
    </citation>
    <scope>NUCLEOTIDE SEQUENCE [LARGE SCALE GENOMIC DNA]</scope>
    <source>
        <strain evidence="1 2">KBS708</strain>
    </source>
</reference>
<accession>W0RJ51</accession>
<dbReference type="Proteomes" id="UP000019151">
    <property type="component" value="Chromosome"/>
</dbReference>
<dbReference type="AlphaFoldDB" id="W0RJ51"/>
<dbReference type="EMBL" id="CP007128">
    <property type="protein sequence ID" value="AHG90350.1"/>
    <property type="molecule type" value="Genomic_DNA"/>
</dbReference>
<gene>
    <name evidence="1" type="ORF">J421_2813</name>
</gene>
<evidence type="ECO:0000313" key="1">
    <source>
        <dbReference type="EMBL" id="AHG90350.1"/>
    </source>
</evidence>
<proteinExistence type="predicted"/>
<organism evidence="1 2">
    <name type="scientific">Gemmatirosa kalamazoonensis</name>
    <dbReference type="NCBI Taxonomy" id="861299"/>
    <lineage>
        <taxon>Bacteria</taxon>
        <taxon>Pseudomonadati</taxon>
        <taxon>Gemmatimonadota</taxon>
        <taxon>Gemmatimonadia</taxon>
        <taxon>Gemmatimonadales</taxon>
        <taxon>Gemmatimonadaceae</taxon>
        <taxon>Gemmatirosa</taxon>
    </lineage>
</organism>
<evidence type="ECO:0000313" key="2">
    <source>
        <dbReference type="Proteomes" id="UP000019151"/>
    </source>
</evidence>
<name>W0RJ51_9BACT</name>
<dbReference type="KEGG" id="gba:J421_2813"/>
<protein>
    <submittedName>
        <fullName evidence="1">Uncharacterized protein</fullName>
    </submittedName>
</protein>
<dbReference type="HOGENOM" id="CLU_3365174_0_0_0"/>
<dbReference type="InParanoid" id="W0RJ51"/>
<keyword evidence="2" id="KW-1185">Reference proteome</keyword>
<sequence length="35" mass="4044">MKEELIERFTHLALVAALLLPALAAIAADRWQRRR</sequence>